<organism evidence="1 2">
    <name type="scientific">Ephemerocybe angulata</name>
    <dbReference type="NCBI Taxonomy" id="980116"/>
    <lineage>
        <taxon>Eukaryota</taxon>
        <taxon>Fungi</taxon>
        <taxon>Dikarya</taxon>
        <taxon>Basidiomycota</taxon>
        <taxon>Agaricomycotina</taxon>
        <taxon>Agaricomycetes</taxon>
        <taxon>Agaricomycetidae</taxon>
        <taxon>Agaricales</taxon>
        <taxon>Agaricineae</taxon>
        <taxon>Psathyrellaceae</taxon>
        <taxon>Ephemerocybe</taxon>
    </lineage>
</organism>
<keyword evidence="2" id="KW-1185">Reference proteome</keyword>
<gene>
    <name evidence="1" type="ORF">D9611_012312</name>
</gene>
<proteinExistence type="predicted"/>
<dbReference type="AlphaFoldDB" id="A0A8H5AUM6"/>
<sequence length="122" mass="13083">MTSYDMENVSDFALTANVTRSVVYMPQPAPTASPCEISGEVDGGVYHRFVNIQGPILARDVADSTISGAENAASTPVPRPAAESGSTSEHFYVRNCSSWIMTGTVNGSIIFHGKAYALYMDR</sequence>
<dbReference type="EMBL" id="JAACJK010000229">
    <property type="protein sequence ID" value="KAF5310447.1"/>
    <property type="molecule type" value="Genomic_DNA"/>
</dbReference>
<reference evidence="1 2" key="1">
    <citation type="journal article" date="2020" name="ISME J.">
        <title>Uncovering the hidden diversity of litter-decomposition mechanisms in mushroom-forming fungi.</title>
        <authorList>
            <person name="Floudas D."/>
            <person name="Bentzer J."/>
            <person name="Ahren D."/>
            <person name="Johansson T."/>
            <person name="Persson P."/>
            <person name="Tunlid A."/>
        </authorList>
    </citation>
    <scope>NUCLEOTIDE SEQUENCE [LARGE SCALE GENOMIC DNA]</scope>
    <source>
        <strain evidence="1 2">CBS 175.51</strain>
    </source>
</reference>
<evidence type="ECO:0000313" key="1">
    <source>
        <dbReference type="EMBL" id="KAF5310447.1"/>
    </source>
</evidence>
<dbReference type="Proteomes" id="UP000541558">
    <property type="component" value="Unassembled WGS sequence"/>
</dbReference>
<accession>A0A8H5AUM6</accession>
<protein>
    <submittedName>
        <fullName evidence="1">Uncharacterized protein</fullName>
    </submittedName>
</protein>
<comment type="caution">
    <text evidence="1">The sequence shown here is derived from an EMBL/GenBank/DDBJ whole genome shotgun (WGS) entry which is preliminary data.</text>
</comment>
<name>A0A8H5AUM6_9AGAR</name>
<evidence type="ECO:0000313" key="2">
    <source>
        <dbReference type="Proteomes" id="UP000541558"/>
    </source>
</evidence>